<reference evidence="4" key="1">
    <citation type="submission" date="2016-02" db="EMBL/GenBank/DDBJ databases">
        <authorList>
            <person name="Schultz-Johansen M."/>
            <person name="Glaring M.A."/>
            <person name="Bech P.K."/>
            <person name="Stougaard P."/>
        </authorList>
    </citation>
    <scope>NUCLEOTIDE SEQUENCE [LARGE SCALE GENOMIC DNA]</scope>
    <source>
        <strain evidence="4">S66</strain>
    </source>
</reference>
<keyword evidence="1" id="KW-0472">Membrane</keyword>
<dbReference type="InterPro" id="IPR013424">
    <property type="entry name" value="Ice-binding_C"/>
</dbReference>
<evidence type="ECO:0000256" key="2">
    <source>
        <dbReference type="SAM" id="SignalP"/>
    </source>
</evidence>
<dbReference type="EMBL" id="LSNE01000001">
    <property type="protein sequence ID" value="KXI30971.1"/>
    <property type="molecule type" value="Genomic_DNA"/>
</dbReference>
<protein>
    <recommendedName>
        <fullName evidence="5">PEP-CTERM protein-sorting domain-containing protein</fullName>
    </recommendedName>
</protein>
<evidence type="ECO:0000313" key="4">
    <source>
        <dbReference type="Proteomes" id="UP000070299"/>
    </source>
</evidence>
<evidence type="ECO:0000256" key="1">
    <source>
        <dbReference type="SAM" id="Phobius"/>
    </source>
</evidence>
<feature type="transmembrane region" description="Helical" evidence="1">
    <location>
        <begin position="155"/>
        <end position="174"/>
    </location>
</feature>
<evidence type="ECO:0000313" key="3">
    <source>
        <dbReference type="EMBL" id="KXI30971.1"/>
    </source>
</evidence>
<organism evidence="3 4">
    <name type="scientific">Paraglaciecola hydrolytica</name>
    <dbReference type="NCBI Taxonomy" id="1799789"/>
    <lineage>
        <taxon>Bacteria</taxon>
        <taxon>Pseudomonadati</taxon>
        <taxon>Pseudomonadota</taxon>
        <taxon>Gammaproteobacteria</taxon>
        <taxon>Alteromonadales</taxon>
        <taxon>Alteromonadaceae</taxon>
        <taxon>Paraglaciecola</taxon>
    </lineage>
</organism>
<gene>
    <name evidence="3" type="ORF">AX660_00465</name>
</gene>
<dbReference type="STRING" id="1799789.AX660_00465"/>
<feature type="signal peptide" evidence="2">
    <location>
        <begin position="1"/>
        <end position="23"/>
    </location>
</feature>
<dbReference type="NCBIfam" id="TIGR02595">
    <property type="entry name" value="PEP_CTERM"/>
    <property type="match status" value="1"/>
</dbReference>
<feature type="chain" id="PRO_5007469527" description="PEP-CTERM protein-sorting domain-containing protein" evidence="2">
    <location>
        <begin position="24"/>
        <end position="177"/>
    </location>
</feature>
<accession>A0A136A6X2</accession>
<evidence type="ECO:0008006" key="5">
    <source>
        <dbReference type="Google" id="ProtNLM"/>
    </source>
</evidence>
<dbReference type="RefSeq" id="WP_068370877.1">
    <property type="nucleotide sequence ID" value="NZ_LSNE01000001.1"/>
</dbReference>
<dbReference type="AlphaFoldDB" id="A0A136A6X2"/>
<keyword evidence="2" id="KW-0732">Signal</keyword>
<sequence length="177" mass="18670">MNKKMKNIIAALMLTLWGGTAQASLIFDFSFTNSVNNGGGIVTGEILGLLDNATGSATSVRVLSNSSGFGIGEYIGSPGLNVFTVFAGELISFDFVSFGINNLPPAVTDSTLKLTFNSDNILGIAGLANFDNRVGLADFRQTGFSVVQRSVPEPGMFILLSFGIAGLLFSRLKFQKA</sequence>
<dbReference type="OrthoDB" id="6398775at2"/>
<name>A0A136A6X2_9ALTE</name>
<keyword evidence="4" id="KW-1185">Reference proteome</keyword>
<comment type="caution">
    <text evidence="3">The sequence shown here is derived from an EMBL/GenBank/DDBJ whole genome shotgun (WGS) entry which is preliminary data.</text>
</comment>
<keyword evidence="1" id="KW-1133">Transmembrane helix</keyword>
<proteinExistence type="predicted"/>
<keyword evidence="1" id="KW-0812">Transmembrane</keyword>
<dbReference type="Proteomes" id="UP000070299">
    <property type="component" value="Unassembled WGS sequence"/>
</dbReference>